<sequence>MLASELFNAINKIAPPYLALKNDKIGYLGPGNPEEMEIDKVQVRMDILPWEDPSNSNSDLVVCHHPPLFEPDFPVYVVHSNWDIVNGGANDALAECLNLWVLDVLDEKTGIGRICSTVTTIEKFIKNISRAIPTDHIKIVGNQQKIIKKIAVVSGFGLNNLEYINLAYKKGADVYISGDLTHQSAILAEKLGLRVIDATHHATEIPGLIKLCDFISKLGVKVEFVDEEVPWKTIKI</sequence>
<protein>
    <submittedName>
        <fullName evidence="5">Nif3-like dinuclear metal center hexameric protein</fullName>
    </submittedName>
</protein>
<feature type="binding site" evidence="3">
    <location>
        <position position="83"/>
    </location>
    <ligand>
        <name>a divalent metal cation</name>
        <dbReference type="ChEBI" id="CHEBI:60240"/>
        <label>1</label>
    </ligand>
</feature>
<evidence type="ECO:0000256" key="3">
    <source>
        <dbReference type="PIRSR" id="PIRSR602678-1"/>
    </source>
</evidence>
<dbReference type="Proteomes" id="UP001068021">
    <property type="component" value="Unassembled WGS sequence"/>
</dbReference>
<gene>
    <name evidence="5" type="ORF">O3H35_13750</name>
    <name evidence="4" type="ORF">O3H54_14740</name>
</gene>
<dbReference type="RefSeq" id="WP_048082411.1">
    <property type="nucleotide sequence ID" value="NZ_JAPVER010000020.1"/>
</dbReference>
<dbReference type="PANTHER" id="PTHR13799:SF14">
    <property type="entry name" value="GTP CYCLOHYDROLASE 1 TYPE 2 HOMOLOG"/>
    <property type="match status" value="1"/>
</dbReference>
<feature type="binding site" evidence="3">
    <location>
        <position position="200"/>
    </location>
    <ligand>
        <name>a divalent metal cation</name>
        <dbReference type="ChEBI" id="CHEBI:60240"/>
        <label>1</label>
    </ligand>
</feature>
<proteinExistence type="inferred from homology"/>
<evidence type="ECO:0000313" key="6">
    <source>
        <dbReference type="Proteomes" id="UP001068021"/>
    </source>
</evidence>
<dbReference type="SUPFAM" id="SSF102705">
    <property type="entry name" value="NIF3 (NGG1p interacting factor 3)-like"/>
    <property type="match status" value="1"/>
</dbReference>
<feature type="binding site" evidence="3">
    <location>
        <position position="65"/>
    </location>
    <ligand>
        <name>a divalent metal cation</name>
        <dbReference type="ChEBI" id="CHEBI:60240"/>
        <label>1</label>
    </ligand>
</feature>
<dbReference type="GO" id="GO:0005737">
    <property type="term" value="C:cytoplasm"/>
    <property type="evidence" value="ECO:0007669"/>
    <property type="project" value="TreeGrafter"/>
</dbReference>
<dbReference type="Gene3D" id="3.40.1390.30">
    <property type="entry name" value="NIF3 (NGG1p interacting factor 3)-like"/>
    <property type="match status" value="2"/>
</dbReference>
<dbReference type="Pfam" id="PF01784">
    <property type="entry name" value="DUF34_NIF3"/>
    <property type="match status" value="1"/>
</dbReference>
<feature type="binding site" evidence="3">
    <location>
        <position position="204"/>
    </location>
    <ligand>
        <name>a divalent metal cation</name>
        <dbReference type="ChEBI" id="CHEBI:60240"/>
        <label>1</label>
    </ligand>
</feature>
<evidence type="ECO:0000256" key="1">
    <source>
        <dbReference type="ARBA" id="ARBA00006964"/>
    </source>
</evidence>
<dbReference type="EMBL" id="JAPVER010000020">
    <property type="protein sequence ID" value="MCZ3367144.1"/>
    <property type="molecule type" value="Genomic_DNA"/>
</dbReference>
<dbReference type="Proteomes" id="UP001074446">
    <property type="component" value="Unassembled WGS sequence"/>
</dbReference>
<evidence type="ECO:0000313" key="5">
    <source>
        <dbReference type="EMBL" id="MCZ3373708.1"/>
    </source>
</evidence>
<organism evidence="5">
    <name type="scientific">Methanobacterium veterum</name>
    <dbReference type="NCBI Taxonomy" id="408577"/>
    <lineage>
        <taxon>Archaea</taxon>
        <taxon>Methanobacteriati</taxon>
        <taxon>Methanobacteriota</taxon>
        <taxon>Methanomada group</taxon>
        <taxon>Methanobacteria</taxon>
        <taxon>Methanobacteriales</taxon>
        <taxon>Methanobacteriaceae</taxon>
        <taxon>Methanobacterium</taxon>
    </lineage>
</organism>
<reference evidence="5" key="1">
    <citation type="submission" date="2022-12" db="EMBL/GenBank/DDBJ databases">
        <title>Reclassification of two methanogenic archaea species isolated from the Kolyma lowland permafrost.</title>
        <authorList>
            <person name="Trubitsyn V.E."/>
            <person name="Rivkina E.M."/>
            <person name="Shcherbakova V.A."/>
        </authorList>
    </citation>
    <scope>NUCLEOTIDE SEQUENCE</scope>
    <source>
        <strain evidence="4">M2</strain>
        <strain evidence="5">MK4</strain>
    </source>
</reference>
<evidence type="ECO:0000256" key="2">
    <source>
        <dbReference type="ARBA" id="ARBA00022723"/>
    </source>
</evidence>
<accession>A0A9E5DQN1</accession>
<keyword evidence="2 3" id="KW-0479">Metal-binding</keyword>
<feature type="binding site" evidence="3">
    <location>
        <position position="64"/>
    </location>
    <ligand>
        <name>a divalent metal cation</name>
        <dbReference type="ChEBI" id="CHEBI:60240"/>
        <label>2</label>
    </ligand>
</feature>
<dbReference type="EMBL" id="JAPVES010000030">
    <property type="protein sequence ID" value="MCZ3373708.1"/>
    <property type="molecule type" value="Genomic_DNA"/>
</dbReference>
<name>A0A9E5DQN1_9EURY</name>
<dbReference type="GO" id="GO:0046872">
    <property type="term" value="F:metal ion binding"/>
    <property type="evidence" value="ECO:0007669"/>
    <property type="project" value="UniProtKB-KW"/>
</dbReference>
<dbReference type="PANTHER" id="PTHR13799">
    <property type="entry name" value="NGG1 INTERACTING FACTOR 3"/>
    <property type="match status" value="1"/>
</dbReference>
<evidence type="ECO:0000313" key="4">
    <source>
        <dbReference type="EMBL" id="MCZ3367144.1"/>
    </source>
</evidence>
<comment type="similarity">
    <text evidence="1">Belongs to the GTP cyclohydrolase I type 2/NIF3 family.</text>
</comment>
<keyword evidence="6" id="KW-1185">Reference proteome</keyword>
<dbReference type="InterPro" id="IPR002678">
    <property type="entry name" value="DUF34/NIF3"/>
</dbReference>
<dbReference type="InterPro" id="IPR036069">
    <property type="entry name" value="DUF34/NIF3_sf"/>
</dbReference>
<dbReference type="NCBIfam" id="TIGR00486">
    <property type="entry name" value="YbgI_SA1388"/>
    <property type="match status" value="1"/>
</dbReference>
<comment type="caution">
    <text evidence="5">The sequence shown here is derived from an EMBL/GenBank/DDBJ whole genome shotgun (WGS) entry which is preliminary data.</text>
</comment>
<dbReference type="AlphaFoldDB" id="A0A9E5DQN1"/>